<dbReference type="Pfam" id="PF04030">
    <property type="entry name" value="ALO"/>
    <property type="match status" value="1"/>
</dbReference>
<sequence length="501" mass="57149">MSGIFKKIESLVEKGKEAHAKTWHNWAGNIVLEPELIFHPKSLNDLQEIVKKAKKHGKKIRCVSEGHSWSTLSVTKDYLVIVRDMHQIQVEKSEKYGWTITAEAGATIKQMDDKLRQHKPPLSFDSMTVLSSVRASGIVATGSHGAKCAGASISDQVVKLQIVTGDGELHVFSDENDPKEMSAARINLGLLGIMYKITWHVQPLFKLRMIDFQPPIKSWLYPATLKEFVEKSDSVEVFYWPFNESELDRNDDKLWVKQWLRTDDPITTSQAELGMERVCEDLETRFGDKLYQFIVKCPESTPYITNLLWKAGPVSKPQNVVIPAPDAIHYQSGIDNILCDDLEFTFKADKDFANVAEEFNHIVDSVYAYAKKGKFPMNLAAEMRILKASPSLLASGYDEDPNAIYCFIEVLAIRHTSGFEEFSAELATRWMKKYKARPHWAKAWEHVPGIKPYLREILGKRLETFESVRVKYDADKIFFDNKSLEEVFYGSPKSTFTESHL</sequence>
<feature type="domain" description="FAD-binding PCMH-type" evidence="7">
    <location>
        <begin position="30"/>
        <end position="204"/>
    </location>
</feature>
<dbReference type="InterPro" id="IPR016167">
    <property type="entry name" value="FAD-bd_PCMH_sub1"/>
</dbReference>
<dbReference type="InterPro" id="IPR016166">
    <property type="entry name" value="FAD-bd_PCMH"/>
</dbReference>
<dbReference type="InterPro" id="IPR016170">
    <property type="entry name" value="Cytok_DH_C_sf"/>
</dbReference>
<comment type="caution">
    <text evidence="8">The sequence shown here is derived from an EMBL/GenBank/DDBJ whole genome shotgun (WGS) entry which is preliminary data.</text>
</comment>
<protein>
    <recommendedName>
        <fullName evidence="2">D-arabinono-1,4-lactone oxidase</fullName>
        <ecNumber evidence="2">1.1.3.37</ecNumber>
    </recommendedName>
    <alternativeName>
        <fullName evidence="6">L-galactono-gamma-lactone oxidase</fullName>
    </alternativeName>
</protein>
<dbReference type="GO" id="GO:0016020">
    <property type="term" value="C:membrane"/>
    <property type="evidence" value="ECO:0007669"/>
    <property type="project" value="InterPro"/>
</dbReference>
<keyword evidence="9" id="KW-1185">Reference proteome</keyword>
<dbReference type="GO" id="GO:0071949">
    <property type="term" value="F:FAD binding"/>
    <property type="evidence" value="ECO:0007669"/>
    <property type="project" value="InterPro"/>
</dbReference>
<dbReference type="InterPro" id="IPR010031">
    <property type="entry name" value="FAD_lactone_oxidase-like"/>
</dbReference>
<evidence type="ECO:0000313" key="9">
    <source>
        <dbReference type="Proteomes" id="UP000789831"/>
    </source>
</evidence>
<evidence type="ECO:0000256" key="3">
    <source>
        <dbReference type="ARBA" id="ARBA00022630"/>
    </source>
</evidence>
<evidence type="ECO:0000256" key="5">
    <source>
        <dbReference type="ARBA" id="ARBA00023002"/>
    </source>
</evidence>
<dbReference type="AlphaFoldDB" id="A0A9N9A0H4"/>
<evidence type="ECO:0000313" key="8">
    <source>
        <dbReference type="EMBL" id="CAG8515076.1"/>
    </source>
</evidence>
<dbReference type="EC" id="1.1.3.37" evidence="2"/>
<dbReference type="PANTHER" id="PTHR43762">
    <property type="entry name" value="L-GULONOLACTONE OXIDASE"/>
    <property type="match status" value="1"/>
</dbReference>
<keyword evidence="5" id="KW-0560">Oxidoreductase</keyword>
<dbReference type="Pfam" id="PF01565">
    <property type="entry name" value="FAD_binding_4"/>
    <property type="match status" value="1"/>
</dbReference>
<reference evidence="8" key="1">
    <citation type="submission" date="2021-06" db="EMBL/GenBank/DDBJ databases">
        <authorList>
            <person name="Kallberg Y."/>
            <person name="Tangrot J."/>
            <person name="Rosling A."/>
        </authorList>
    </citation>
    <scope>NUCLEOTIDE SEQUENCE</scope>
    <source>
        <strain evidence="8">MT106</strain>
    </source>
</reference>
<dbReference type="SUPFAM" id="SSF55103">
    <property type="entry name" value="FAD-linked oxidases, C-terminal domain"/>
    <property type="match status" value="1"/>
</dbReference>
<dbReference type="InterPro" id="IPR007173">
    <property type="entry name" value="ALO_C"/>
</dbReference>
<dbReference type="InterPro" id="IPR016169">
    <property type="entry name" value="FAD-bd_PCMH_sub2"/>
</dbReference>
<dbReference type="EMBL" id="CAJVPL010000617">
    <property type="protein sequence ID" value="CAG8515076.1"/>
    <property type="molecule type" value="Genomic_DNA"/>
</dbReference>
<evidence type="ECO:0000256" key="2">
    <source>
        <dbReference type="ARBA" id="ARBA00013136"/>
    </source>
</evidence>
<dbReference type="GO" id="GO:0003885">
    <property type="term" value="F:D-arabinono-1,4-lactone oxidase activity"/>
    <property type="evidence" value="ECO:0007669"/>
    <property type="project" value="UniProtKB-EC"/>
</dbReference>
<evidence type="ECO:0000256" key="4">
    <source>
        <dbReference type="ARBA" id="ARBA00022827"/>
    </source>
</evidence>
<dbReference type="Gene3D" id="3.30.465.10">
    <property type="match status" value="1"/>
</dbReference>
<organism evidence="8 9">
    <name type="scientific">Ambispora gerdemannii</name>
    <dbReference type="NCBI Taxonomy" id="144530"/>
    <lineage>
        <taxon>Eukaryota</taxon>
        <taxon>Fungi</taxon>
        <taxon>Fungi incertae sedis</taxon>
        <taxon>Mucoromycota</taxon>
        <taxon>Glomeromycotina</taxon>
        <taxon>Glomeromycetes</taxon>
        <taxon>Archaeosporales</taxon>
        <taxon>Ambisporaceae</taxon>
        <taxon>Ambispora</taxon>
    </lineage>
</organism>
<evidence type="ECO:0000256" key="1">
    <source>
        <dbReference type="ARBA" id="ARBA00005083"/>
    </source>
</evidence>
<dbReference type="InterPro" id="IPR036318">
    <property type="entry name" value="FAD-bd_PCMH-like_sf"/>
</dbReference>
<comment type="pathway">
    <text evidence="1">Cofactor biosynthesis; D-erythroascorbate biosynthesis; dehydro-D-arabinono-1,4-lactone from D-arabinose: step 2/2.</text>
</comment>
<dbReference type="Gene3D" id="3.30.43.10">
    <property type="entry name" value="Uridine Diphospho-n-acetylenolpyruvylglucosamine Reductase, domain 2"/>
    <property type="match status" value="1"/>
</dbReference>
<dbReference type="PROSITE" id="PS51387">
    <property type="entry name" value="FAD_PCMH"/>
    <property type="match status" value="1"/>
</dbReference>
<name>A0A9N9A0H4_9GLOM</name>
<dbReference type="Proteomes" id="UP000789831">
    <property type="component" value="Unassembled WGS sequence"/>
</dbReference>
<dbReference type="OrthoDB" id="610608at2759"/>
<gene>
    <name evidence="8" type="ORF">AGERDE_LOCUS4941</name>
</gene>
<dbReference type="InterPro" id="IPR006094">
    <property type="entry name" value="Oxid_FAD_bind_N"/>
</dbReference>
<dbReference type="SUPFAM" id="SSF56176">
    <property type="entry name" value="FAD-binding/transporter-associated domain-like"/>
    <property type="match status" value="1"/>
</dbReference>
<evidence type="ECO:0000256" key="6">
    <source>
        <dbReference type="ARBA" id="ARBA00033418"/>
    </source>
</evidence>
<proteinExistence type="predicted"/>
<keyword evidence="4" id="KW-0274">FAD</keyword>
<dbReference type="PANTHER" id="PTHR43762:SF1">
    <property type="entry name" value="D-ARABINONO-1,4-LACTONE OXIDASE"/>
    <property type="match status" value="1"/>
</dbReference>
<dbReference type="InterPro" id="IPR016164">
    <property type="entry name" value="FAD-linked_Oxase-like_C"/>
</dbReference>
<dbReference type="Gene3D" id="3.40.462.10">
    <property type="entry name" value="FAD-linked oxidases, C-terminal domain"/>
    <property type="match status" value="1"/>
</dbReference>
<keyword evidence="3" id="KW-0285">Flavoprotein</keyword>
<evidence type="ECO:0000259" key="7">
    <source>
        <dbReference type="PROSITE" id="PS51387"/>
    </source>
</evidence>
<dbReference type="PIRSF" id="PIRSF000136">
    <property type="entry name" value="LGO_GLO"/>
    <property type="match status" value="1"/>
</dbReference>
<accession>A0A9N9A0H4</accession>